<dbReference type="Proteomes" id="UP000595566">
    <property type="component" value="Segment"/>
</dbReference>
<proteinExistence type="predicted"/>
<gene>
    <name evidence="1" type="ORF">immuto26A_119</name>
</gene>
<dbReference type="EMBL" id="MW353175">
    <property type="protein sequence ID" value="QQO91798.1"/>
    <property type="molecule type" value="Genomic_DNA"/>
</dbReference>
<evidence type="ECO:0000313" key="2">
    <source>
        <dbReference type="Proteomes" id="UP000595566"/>
    </source>
</evidence>
<accession>A0A7T8ERD1</accession>
<name>A0A7T8ERD1_9CAUD</name>
<organism evidence="1 2">
    <name type="scientific">Flavobacterium phage vB_FspM_immuto_2-6A</name>
    <dbReference type="NCBI Taxonomy" id="2801477"/>
    <lineage>
        <taxon>Viruses</taxon>
        <taxon>Duplodnaviria</taxon>
        <taxon>Heunggongvirae</taxon>
        <taxon>Uroviricota</taxon>
        <taxon>Caudoviricetes</taxon>
        <taxon>Immutovirus</taxon>
        <taxon>Immutovirus immuto</taxon>
    </lineage>
</organism>
<sequence length="67" mass="7561">MKIEDVVLYHKKYRGNKVTFNSRKGAGKVIEGIAVQVVKEQGGLVILRDYDNFPHCISILTLEEVLS</sequence>
<evidence type="ECO:0000313" key="1">
    <source>
        <dbReference type="EMBL" id="QQO91798.1"/>
    </source>
</evidence>
<reference evidence="1 2" key="1">
    <citation type="submission" date="2020-12" db="EMBL/GenBank/DDBJ databases">
        <title>Dynamics of Baltic Sea phages driven by environmental changes.</title>
        <authorList>
            <person name="Hoetzinger M."/>
            <person name="Nilsson E."/>
            <person name="Holmfeldt K."/>
        </authorList>
    </citation>
    <scope>NUCLEOTIDE SEQUENCE [LARGE SCALE GENOMIC DNA]</scope>
</reference>
<keyword evidence="2" id="KW-1185">Reference proteome</keyword>
<protein>
    <submittedName>
        <fullName evidence="1">Uncharacterized protein</fullName>
    </submittedName>
</protein>